<dbReference type="AlphaFoldDB" id="A0AAD4H9E1"/>
<dbReference type="PROSITE" id="PS51721">
    <property type="entry name" value="G_CP"/>
    <property type="match status" value="1"/>
</dbReference>
<evidence type="ECO:0000256" key="1">
    <source>
        <dbReference type="ARBA" id="ARBA00004123"/>
    </source>
</evidence>
<evidence type="ECO:0000256" key="3">
    <source>
        <dbReference type="ARBA" id="ARBA00023054"/>
    </source>
</evidence>
<dbReference type="GO" id="GO:0005730">
    <property type="term" value="C:nucleolus"/>
    <property type="evidence" value="ECO:0007669"/>
    <property type="project" value="TreeGrafter"/>
</dbReference>
<dbReference type="InterPro" id="IPR050755">
    <property type="entry name" value="TRAFAC_YlqF/YawG_RiboMat"/>
</dbReference>
<dbReference type="InterPro" id="IPR006073">
    <property type="entry name" value="GTP-bd"/>
</dbReference>
<dbReference type="CDD" id="cd04178">
    <property type="entry name" value="Nucleostemin_like"/>
    <property type="match status" value="1"/>
</dbReference>
<organism evidence="8 9">
    <name type="scientific">Linnemannia exigua</name>
    <dbReference type="NCBI Taxonomy" id="604196"/>
    <lineage>
        <taxon>Eukaryota</taxon>
        <taxon>Fungi</taxon>
        <taxon>Fungi incertae sedis</taxon>
        <taxon>Mucoromycota</taxon>
        <taxon>Mortierellomycotina</taxon>
        <taxon>Mortierellomycetes</taxon>
        <taxon>Mortierellales</taxon>
        <taxon>Mortierellaceae</taxon>
        <taxon>Linnemannia</taxon>
    </lineage>
</organism>
<keyword evidence="2" id="KW-0547">Nucleotide-binding</keyword>
<keyword evidence="9" id="KW-1185">Reference proteome</keyword>
<name>A0AAD4H9E1_9FUNG</name>
<dbReference type="FunFam" id="3.40.50.300:FF:000493">
    <property type="entry name" value="Guanine nucleotide-binding protein-like 3-like protein"/>
    <property type="match status" value="1"/>
</dbReference>
<protein>
    <submittedName>
        <fullName evidence="8">Guanine nucleotide-binding protein-like 3</fullName>
    </submittedName>
</protein>
<keyword evidence="3" id="KW-0175">Coiled coil</keyword>
<dbReference type="Pfam" id="PF08701">
    <property type="entry name" value="GN3L_Grn1"/>
    <property type="match status" value="1"/>
</dbReference>
<dbReference type="InterPro" id="IPR038389">
    <property type="entry name" value="PSMG2_sf"/>
</dbReference>
<dbReference type="InterPro" id="IPR023179">
    <property type="entry name" value="GTP-bd_ortho_bundle_sf"/>
</dbReference>
<dbReference type="PANTHER" id="PTHR11089:SF30">
    <property type="entry name" value="GUANINE NUCLEOTIDE-BINDING PROTEIN-LIKE 3 HOMOLOG"/>
    <property type="match status" value="1"/>
</dbReference>
<dbReference type="PRINTS" id="PR00326">
    <property type="entry name" value="GTP1OBG"/>
</dbReference>
<accession>A0AAD4H9E1</accession>
<feature type="domain" description="CP-type G" evidence="7">
    <location>
        <begin position="130"/>
        <end position="315"/>
    </location>
</feature>
<evidence type="ECO:0000313" key="9">
    <source>
        <dbReference type="Proteomes" id="UP001194580"/>
    </source>
</evidence>
<keyword evidence="4" id="KW-0342">GTP-binding</keyword>
<dbReference type="InterPro" id="IPR014813">
    <property type="entry name" value="Gnl3_N_dom"/>
</dbReference>
<sequence>MGRTNNNPRAGNKTGKQARAAAAAHSNNKLRKDPGVPNLNPLREQMLQKKMRAAEAKQQQREAREMAMNKNRKIISSSAAVSIQDMARLANARGKEYDATAVEVKADDGVREVVDSAAVGGKDNSRKAYYREFRKVLENADVILEVLDARDPLGCRTKQIERLIMDAGTDKRIILVLNKIDLAPRENVESWLKYLRHEYPTIAFKASTQSQRTNLGQSNVGTDMATDDMLTSSECLGADQLVKLLKNYCRNANIKTAITVGVIGYPNVGKSSVINSLKRSKVCGVGSTPGFTKVAQEINLDKNIKLLDCPGIVFSKGDNGETPAELLLRNCVKVELLEDPISPVELIVGRCKREQLMEMYGVPLFDDVNDFLVHLARIRGKLKRGGIPDIFSAARSILNDWNSGKIPFYTIPPATQHTPAAAASMVEGWSKEFDIDTQEDVQVLASMKSTIDMKHAMAMTAHELEEGEMDMMGNDEMDDSDDDMAMDEDGFMDQDDMESTGDQETPVVGRSSKPVINFKPKGKKLEPKVKPQMAFTPEEAELNPRLNQDRKKLLKQQQKKARKAANAIEAGEDLDMDDDDYQEDVGFAQTSRFDFGQFNGQFGGSDDCFDARRFKGTTLILPSVSIGNVPQLTTDLLLSTLKLDRVGCIEDENVIPVLGPADRPHHDANVDATISGSTAILAATAGTGDMSGGRLSLAVEVFQSKDGKWTLIQQRSPTVSHRSHHYADNLVQFIQESEFDQVVLLASADGARRIDIQLRSGHPVRYIPSPQLSEGLRETLTRLGLEVLENIPATDREVQQLRDLERQIHQQKQAPAGALAERVQDIQLDDTTSSQKTLEKVPRIPNGGFARRLHSLCQEKGIAILTVVAFAMEGDNAPDAIFLANVLNAILKVHIPTEQQLRDGEESWKVPRSWDSLYGNSYHQDMYQ</sequence>
<feature type="region of interest" description="Disordered" evidence="6">
    <location>
        <begin position="1"/>
        <end position="39"/>
    </location>
</feature>
<dbReference type="SUPFAM" id="SSF52540">
    <property type="entry name" value="P-loop containing nucleoside triphosphate hydrolases"/>
    <property type="match status" value="1"/>
</dbReference>
<dbReference type="Gene3D" id="3.40.50.300">
    <property type="entry name" value="P-loop containing nucleotide triphosphate hydrolases"/>
    <property type="match status" value="1"/>
</dbReference>
<evidence type="ECO:0000256" key="6">
    <source>
        <dbReference type="SAM" id="MobiDB-lite"/>
    </source>
</evidence>
<evidence type="ECO:0000313" key="8">
    <source>
        <dbReference type="EMBL" id="KAG0277097.1"/>
    </source>
</evidence>
<evidence type="ECO:0000256" key="5">
    <source>
        <dbReference type="ARBA" id="ARBA00023242"/>
    </source>
</evidence>
<dbReference type="Proteomes" id="UP001194580">
    <property type="component" value="Unassembled WGS sequence"/>
</dbReference>
<dbReference type="InterPro" id="IPR019151">
    <property type="entry name" value="Proteasome_assmbl_chaperone_2"/>
</dbReference>
<comment type="subcellular location">
    <subcellularLocation>
        <location evidence="1">Nucleus</location>
    </subcellularLocation>
</comment>
<dbReference type="InterPro" id="IPR027417">
    <property type="entry name" value="P-loop_NTPase"/>
</dbReference>
<dbReference type="Gene3D" id="3.40.50.10900">
    <property type="entry name" value="PAC-like subunit"/>
    <property type="match status" value="2"/>
</dbReference>
<dbReference type="Pfam" id="PF09754">
    <property type="entry name" value="PAC2"/>
    <property type="match status" value="1"/>
</dbReference>
<dbReference type="InterPro" id="IPR030378">
    <property type="entry name" value="G_CP_dom"/>
</dbReference>
<dbReference type="EMBL" id="JAAAIL010000304">
    <property type="protein sequence ID" value="KAG0277097.1"/>
    <property type="molecule type" value="Genomic_DNA"/>
</dbReference>
<evidence type="ECO:0000256" key="2">
    <source>
        <dbReference type="ARBA" id="ARBA00022741"/>
    </source>
</evidence>
<comment type="caution">
    <text evidence="8">The sequence shown here is derived from an EMBL/GenBank/DDBJ whole genome shotgun (WGS) entry which is preliminary data.</text>
</comment>
<proteinExistence type="predicted"/>
<reference evidence="8" key="1">
    <citation type="journal article" date="2020" name="Fungal Divers.">
        <title>Resolving the Mortierellaceae phylogeny through synthesis of multi-gene phylogenetics and phylogenomics.</title>
        <authorList>
            <person name="Vandepol N."/>
            <person name="Liber J."/>
            <person name="Desiro A."/>
            <person name="Na H."/>
            <person name="Kennedy M."/>
            <person name="Barry K."/>
            <person name="Grigoriev I.V."/>
            <person name="Miller A.N."/>
            <person name="O'Donnell K."/>
            <person name="Stajich J.E."/>
            <person name="Bonito G."/>
        </authorList>
    </citation>
    <scope>NUCLEOTIDE SEQUENCE</scope>
    <source>
        <strain evidence="8">NRRL 28262</strain>
    </source>
</reference>
<dbReference type="Pfam" id="PF01926">
    <property type="entry name" value="MMR_HSR1"/>
    <property type="match status" value="1"/>
</dbReference>
<evidence type="ECO:0000256" key="4">
    <source>
        <dbReference type="ARBA" id="ARBA00023134"/>
    </source>
</evidence>
<dbReference type="PANTHER" id="PTHR11089">
    <property type="entry name" value="GTP-BINDING PROTEIN-RELATED"/>
    <property type="match status" value="1"/>
</dbReference>
<dbReference type="GO" id="GO:0005525">
    <property type="term" value="F:GTP binding"/>
    <property type="evidence" value="ECO:0007669"/>
    <property type="project" value="UniProtKB-KW"/>
</dbReference>
<evidence type="ECO:0000259" key="7">
    <source>
        <dbReference type="PROSITE" id="PS51721"/>
    </source>
</evidence>
<dbReference type="Gene3D" id="1.10.1580.10">
    <property type="match status" value="1"/>
</dbReference>
<dbReference type="FunFam" id="1.10.1580.10:FF:000002">
    <property type="entry name" value="Guanine nucleotide-binding protein-like 3 (nucleolar)-like"/>
    <property type="match status" value="1"/>
</dbReference>
<gene>
    <name evidence="8" type="primary">GNL3</name>
    <name evidence="8" type="ORF">BGZ95_006524</name>
</gene>
<feature type="region of interest" description="Disordered" evidence="6">
    <location>
        <begin position="497"/>
        <end position="528"/>
    </location>
</feature>
<keyword evidence="5" id="KW-0539">Nucleus</keyword>